<dbReference type="GO" id="GO:0046982">
    <property type="term" value="F:protein heterodimerization activity"/>
    <property type="evidence" value="ECO:0007669"/>
    <property type="project" value="InterPro"/>
</dbReference>
<evidence type="ECO:0000313" key="12">
    <source>
        <dbReference type="Proteomes" id="UP000435112"/>
    </source>
</evidence>
<keyword evidence="9 10" id="KW-0544">Nucleosome core</keyword>
<dbReference type="GO" id="GO:0003677">
    <property type="term" value="F:DNA binding"/>
    <property type="evidence" value="ECO:0007669"/>
    <property type="project" value="UniProtKB-KW"/>
</dbReference>
<comment type="subcellular location">
    <subcellularLocation>
        <location evidence="3">Chromosome</location>
    </subcellularLocation>
    <subcellularLocation>
        <location evidence="2">Nucleus</location>
    </subcellularLocation>
</comment>
<evidence type="ECO:0000256" key="1">
    <source>
        <dbReference type="ARBA" id="ARBA00002001"/>
    </source>
</evidence>
<evidence type="ECO:0000256" key="10">
    <source>
        <dbReference type="RuleBase" id="RU000528"/>
    </source>
</evidence>
<keyword evidence="6 10" id="KW-0158">Chromosome</keyword>
<evidence type="ECO:0000256" key="8">
    <source>
        <dbReference type="ARBA" id="ARBA00023242"/>
    </source>
</evidence>
<evidence type="ECO:0000256" key="4">
    <source>
        <dbReference type="ARBA" id="ARBA00006564"/>
    </source>
</evidence>
<reference evidence="11 12" key="1">
    <citation type="submission" date="2018-09" db="EMBL/GenBank/DDBJ databases">
        <title>Genomic investigation of the strawberry pathogen Phytophthora fragariae indicates pathogenicity is determined by transcriptional variation in three key races.</title>
        <authorList>
            <person name="Adams T.M."/>
            <person name="Armitage A.D."/>
            <person name="Sobczyk M.K."/>
            <person name="Bates H.J."/>
            <person name="Dunwell J.M."/>
            <person name="Nellist C.F."/>
            <person name="Harrison R.J."/>
        </authorList>
    </citation>
    <scope>NUCLEOTIDE SEQUENCE [LARGE SCALE GENOMIC DNA]</scope>
    <source>
        <strain evidence="11 12">SCRP324</strain>
    </source>
</reference>
<comment type="subunit">
    <text evidence="5 10">The nucleosome is a histone octamer containing two molecules each of H2A, H2B, H3 and H4 assembled in one H3-H4 heterotetramer and two H2A-H2B heterodimers. The octamer wraps approximately 147 bp of DNA.</text>
</comment>
<gene>
    <name evidence="11" type="ORF">PR002_g25726</name>
</gene>
<dbReference type="GO" id="GO:0005634">
    <property type="term" value="C:nucleus"/>
    <property type="evidence" value="ECO:0007669"/>
    <property type="project" value="UniProtKB-SubCell"/>
</dbReference>
<dbReference type="GO" id="GO:0000786">
    <property type="term" value="C:nucleosome"/>
    <property type="evidence" value="ECO:0007669"/>
    <property type="project" value="UniProtKB-KW"/>
</dbReference>
<dbReference type="CDD" id="cd22912">
    <property type="entry name" value="HFD_H4"/>
    <property type="match status" value="1"/>
</dbReference>
<dbReference type="AlphaFoldDB" id="A0A6A3I0X7"/>
<comment type="caution">
    <text evidence="11">The sequence shown here is derived from an EMBL/GenBank/DDBJ whole genome shotgun (WGS) entry which is preliminary data.</text>
</comment>
<evidence type="ECO:0000256" key="5">
    <source>
        <dbReference type="ARBA" id="ARBA00011538"/>
    </source>
</evidence>
<evidence type="ECO:0000256" key="3">
    <source>
        <dbReference type="ARBA" id="ARBA00004286"/>
    </source>
</evidence>
<dbReference type="InterPro" id="IPR009072">
    <property type="entry name" value="Histone-fold"/>
</dbReference>
<dbReference type="PRINTS" id="PR00623">
    <property type="entry name" value="HISTONEH4"/>
</dbReference>
<dbReference type="InterPro" id="IPR001951">
    <property type="entry name" value="Histone_H4"/>
</dbReference>
<comment type="similarity">
    <text evidence="4 10">Belongs to the histone H4 family.</text>
</comment>
<name>A0A6A3I0X7_9STRA</name>
<sequence length="94" mass="10770">MTARGKISPKRHRKIIRDGIQGITNAAVRRLARRAGVMRISGLVYYETRAVLRVFLTNLVRDAVTYTEHGNRKTVTRMDVLFALKHQGRTPYGF</sequence>
<keyword evidence="8 10" id="KW-0539">Nucleus</keyword>
<evidence type="ECO:0000313" key="11">
    <source>
        <dbReference type="EMBL" id="KAE8975012.1"/>
    </source>
</evidence>
<dbReference type="Proteomes" id="UP000435112">
    <property type="component" value="Unassembled WGS sequence"/>
</dbReference>
<dbReference type="SUPFAM" id="SSF47113">
    <property type="entry name" value="Histone-fold"/>
    <property type="match status" value="1"/>
</dbReference>
<evidence type="ECO:0000256" key="7">
    <source>
        <dbReference type="ARBA" id="ARBA00023125"/>
    </source>
</evidence>
<accession>A0A6A3I0X7</accession>
<evidence type="ECO:0000256" key="2">
    <source>
        <dbReference type="ARBA" id="ARBA00004123"/>
    </source>
</evidence>
<protein>
    <recommendedName>
        <fullName evidence="10">Histone H4</fullName>
    </recommendedName>
</protein>
<dbReference type="GO" id="GO:0030527">
    <property type="term" value="F:structural constituent of chromatin"/>
    <property type="evidence" value="ECO:0007669"/>
    <property type="project" value="InterPro"/>
</dbReference>
<dbReference type="PANTHER" id="PTHR10484">
    <property type="entry name" value="HISTONE H4"/>
    <property type="match status" value="1"/>
</dbReference>
<proteinExistence type="inferred from homology"/>
<dbReference type="EMBL" id="QXFU01003484">
    <property type="protein sequence ID" value="KAE8975012.1"/>
    <property type="molecule type" value="Genomic_DNA"/>
</dbReference>
<dbReference type="FunFam" id="1.10.20.10:FF:000012">
    <property type="entry name" value="Histone H4"/>
    <property type="match status" value="1"/>
</dbReference>
<evidence type="ECO:0000256" key="6">
    <source>
        <dbReference type="ARBA" id="ARBA00022454"/>
    </source>
</evidence>
<dbReference type="SMART" id="SM00417">
    <property type="entry name" value="H4"/>
    <property type="match status" value="1"/>
</dbReference>
<organism evidence="11 12">
    <name type="scientific">Phytophthora rubi</name>
    <dbReference type="NCBI Taxonomy" id="129364"/>
    <lineage>
        <taxon>Eukaryota</taxon>
        <taxon>Sar</taxon>
        <taxon>Stramenopiles</taxon>
        <taxon>Oomycota</taxon>
        <taxon>Peronosporomycetes</taxon>
        <taxon>Peronosporales</taxon>
        <taxon>Peronosporaceae</taxon>
        <taxon>Phytophthora</taxon>
    </lineage>
</organism>
<dbReference type="Gene3D" id="1.10.20.10">
    <property type="entry name" value="Histone, subunit A"/>
    <property type="match status" value="1"/>
</dbReference>
<evidence type="ECO:0000256" key="9">
    <source>
        <dbReference type="ARBA" id="ARBA00023269"/>
    </source>
</evidence>
<keyword evidence="7 10" id="KW-0238">DNA-binding</keyword>
<dbReference type="OrthoDB" id="10285893at2759"/>
<comment type="function">
    <text evidence="1 10">Core component of nucleosome. Nucleosomes wrap and compact DNA into chromatin, limiting DNA accessibility to the cellular machineries which require DNA as a template. Histones thereby play a central role in transcription regulation, DNA repair, DNA replication and chromosomal stability. DNA accessibility is regulated via a complex set of post-translational modifications of histones, also called histone code, and nucleosome remodeling.</text>
</comment>